<keyword evidence="3" id="KW-1185">Reference proteome</keyword>
<gene>
    <name evidence="2" type="ORF">N4G40_16030</name>
</gene>
<dbReference type="Proteomes" id="UP001288620">
    <property type="component" value="Unassembled WGS sequence"/>
</dbReference>
<sequence length="166" mass="17149">MKKLFMAALLSSLFTTSALAAEATITVTANVDPVVELRNADGSLLSQTLQMGYTPGVGLDGIDLPTRIFSNDQSKGVKVRLASSAQLTHISDTSVTAIPLRVSLNGSALSTTETTLAANTLFNDTTAGAPGQSVILPLKIEQTTKAPVTTAGTYQGLVQLILAQGS</sequence>
<keyword evidence="1" id="KW-0732">Signal</keyword>
<dbReference type="EMBL" id="JAOBTT010000001">
    <property type="protein sequence ID" value="MDZ7279764.1"/>
    <property type="molecule type" value="Genomic_DNA"/>
</dbReference>
<feature type="chain" id="PRO_5046984130" evidence="1">
    <location>
        <begin position="21"/>
        <end position="166"/>
    </location>
</feature>
<dbReference type="Gene3D" id="2.60.40.2040">
    <property type="entry name" value="CFA/I fimbrial subunit E, pilin domain"/>
    <property type="match status" value="1"/>
</dbReference>
<accession>A0ABU5LIJ2</accession>
<reference evidence="3" key="1">
    <citation type="submission" date="2023-07" db="EMBL/GenBank/DDBJ databases">
        <title>Structural and functional analysis of rice phyllospheric bacteria for their antimicrobial properties and defense elicitation against blast disease.</title>
        <authorList>
            <person name="Sahu K.P."/>
            <person name="Asharani P."/>
            <person name="Kumar M."/>
            <person name="Reddy B."/>
            <person name="Kumar A."/>
        </authorList>
    </citation>
    <scope>NUCLEOTIDE SEQUENCE [LARGE SCALE GENOMIC DNA]</scope>
    <source>
        <strain evidence="3">OsEp_Plm_30P10</strain>
    </source>
</reference>
<protein>
    <submittedName>
        <fullName evidence="2">Fimbrial protein</fullName>
    </submittedName>
</protein>
<dbReference type="RefSeq" id="WP_322543554.1">
    <property type="nucleotide sequence ID" value="NZ_JAOBTT010000001.1"/>
</dbReference>
<evidence type="ECO:0000313" key="3">
    <source>
        <dbReference type="Proteomes" id="UP001288620"/>
    </source>
</evidence>
<dbReference type="InterPro" id="IPR007540">
    <property type="entry name" value="Fimbrial_CS1-type"/>
</dbReference>
<name>A0ABU5LIJ2_9GAMM</name>
<evidence type="ECO:0000256" key="1">
    <source>
        <dbReference type="SAM" id="SignalP"/>
    </source>
</evidence>
<evidence type="ECO:0000313" key="2">
    <source>
        <dbReference type="EMBL" id="MDZ7279764.1"/>
    </source>
</evidence>
<comment type="caution">
    <text evidence="2">The sequence shown here is derived from an EMBL/GenBank/DDBJ whole genome shotgun (WGS) entry which is preliminary data.</text>
</comment>
<dbReference type="Pfam" id="PF04449">
    <property type="entry name" value="Fimbrial_CS1"/>
    <property type="match status" value="1"/>
</dbReference>
<proteinExistence type="predicted"/>
<feature type="signal peptide" evidence="1">
    <location>
        <begin position="1"/>
        <end position="20"/>
    </location>
</feature>
<organism evidence="2 3">
    <name type="scientific">Pantoea eucrina</name>
    <dbReference type="NCBI Taxonomy" id="472693"/>
    <lineage>
        <taxon>Bacteria</taxon>
        <taxon>Pseudomonadati</taxon>
        <taxon>Pseudomonadota</taxon>
        <taxon>Gammaproteobacteria</taxon>
        <taxon>Enterobacterales</taxon>
        <taxon>Erwiniaceae</taxon>
        <taxon>Pantoea</taxon>
    </lineage>
</organism>